<dbReference type="HAMAP" id="MF_00063">
    <property type="entry name" value="CysH"/>
    <property type="match status" value="1"/>
</dbReference>
<protein>
    <recommendedName>
        <fullName evidence="4">Adenosine 5'-phosphosulfate reductase</fullName>
        <shortName evidence="4">APS reductase</shortName>
        <ecNumber evidence="4">1.8.4.10</ecNumber>
    </recommendedName>
    <alternativeName>
        <fullName evidence="4">5'-adenylylsulfate reductase</fullName>
    </alternativeName>
    <alternativeName>
        <fullName evidence="4">Thioredoxin-dependent 5'-adenylylsulfate reductase</fullName>
    </alternativeName>
</protein>
<dbReference type="EC" id="1.8.4.10" evidence="4"/>
<dbReference type="InterPro" id="IPR002500">
    <property type="entry name" value="PAPS_reduct_dom"/>
</dbReference>
<evidence type="ECO:0000256" key="3">
    <source>
        <dbReference type="ARBA" id="ARBA00024327"/>
    </source>
</evidence>
<keyword evidence="4" id="KW-0411">Iron-sulfur</keyword>
<dbReference type="Gene3D" id="3.40.50.620">
    <property type="entry name" value="HUPs"/>
    <property type="match status" value="1"/>
</dbReference>
<comment type="subcellular location">
    <subcellularLocation>
        <location evidence="4">Cytoplasm</location>
    </subcellularLocation>
</comment>
<dbReference type="PIRSF" id="PIRSF000857">
    <property type="entry name" value="PAPS_reductase"/>
    <property type="match status" value="1"/>
</dbReference>
<evidence type="ECO:0000313" key="7">
    <source>
        <dbReference type="Proteomes" id="UP000294563"/>
    </source>
</evidence>
<dbReference type="PANTHER" id="PTHR46509">
    <property type="entry name" value="PHOSPHOADENOSINE PHOSPHOSULFATE REDUCTASE"/>
    <property type="match status" value="1"/>
</dbReference>
<dbReference type="OrthoDB" id="9794018at2"/>
<feature type="active site" description="Nucleophile; cysteine thiosulfonate intermediate" evidence="4">
    <location>
        <position position="223"/>
    </location>
</feature>
<keyword evidence="4" id="KW-0479">Metal-binding</keyword>
<dbReference type="GO" id="GO:0004604">
    <property type="term" value="F:phosphoadenylyl-sulfate reductase (thioredoxin) activity"/>
    <property type="evidence" value="ECO:0007669"/>
    <property type="project" value="UniProtKB-UniRule"/>
</dbReference>
<dbReference type="GO" id="GO:0046872">
    <property type="term" value="F:metal ion binding"/>
    <property type="evidence" value="ECO:0007669"/>
    <property type="project" value="UniProtKB-KW"/>
</dbReference>
<keyword evidence="7" id="KW-1185">Reference proteome</keyword>
<dbReference type="RefSeq" id="WP_134013053.1">
    <property type="nucleotide sequence ID" value="NZ_SOBH01000001.1"/>
</dbReference>
<dbReference type="NCBIfam" id="TIGR00434">
    <property type="entry name" value="cysH"/>
    <property type="match status" value="1"/>
</dbReference>
<comment type="cofactor">
    <cofactor evidence="4">
        <name>[4Fe-4S] cluster</name>
        <dbReference type="ChEBI" id="CHEBI:49883"/>
    </cofactor>
    <text evidence="4">Binds 1 [4Fe-4S] cluster per subunit.</text>
</comment>
<dbReference type="GO" id="GO:0019379">
    <property type="term" value="P:sulfate assimilation, phosphoadenylyl sulfate reduction by phosphoadenylyl-sulfate reductase (thioredoxin)"/>
    <property type="evidence" value="ECO:0007669"/>
    <property type="project" value="UniProtKB-UniRule"/>
</dbReference>
<evidence type="ECO:0000259" key="5">
    <source>
        <dbReference type="Pfam" id="PF01507"/>
    </source>
</evidence>
<keyword evidence="2 4" id="KW-0560">Oxidoreductase</keyword>
<evidence type="ECO:0000256" key="2">
    <source>
        <dbReference type="ARBA" id="ARBA00023002"/>
    </source>
</evidence>
<feature type="binding site" evidence="4">
    <location>
        <position position="200"/>
    </location>
    <ligand>
        <name>[4Fe-4S] cluster</name>
        <dbReference type="ChEBI" id="CHEBI:49883"/>
    </ligand>
</feature>
<feature type="binding site" evidence="4">
    <location>
        <position position="197"/>
    </location>
    <ligand>
        <name>[4Fe-4S] cluster</name>
        <dbReference type="ChEBI" id="CHEBI:49883"/>
    </ligand>
</feature>
<comment type="pathway">
    <text evidence="3 4">Sulfur metabolism; hydrogen sulfide biosynthesis; sulfite from sulfate.</text>
</comment>
<dbReference type="GO" id="GO:0005737">
    <property type="term" value="C:cytoplasm"/>
    <property type="evidence" value="ECO:0007669"/>
    <property type="project" value="UniProtKB-SubCell"/>
</dbReference>
<accession>A0A4R7LRB7</accession>
<dbReference type="SUPFAM" id="SSF52402">
    <property type="entry name" value="Adenine nucleotide alpha hydrolases-like"/>
    <property type="match status" value="1"/>
</dbReference>
<comment type="caution">
    <text evidence="6">The sequence shown here is derived from an EMBL/GenBank/DDBJ whole genome shotgun (WGS) entry which is preliminary data.</text>
</comment>
<evidence type="ECO:0000256" key="4">
    <source>
        <dbReference type="HAMAP-Rule" id="MF_00063"/>
    </source>
</evidence>
<feature type="binding site" evidence="4">
    <location>
        <position position="116"/>
    </location>
    <ligand>
        <name>[4Fe-4S] cluster</name>
        <dbReference type="ChEBI" id="CHEBI:49883"/>
    </ligand>
</feature>
<reference evidence="6 7" key="1">
    <citation type="submission" date="2019-03" db="EMBL/GenBank/DDBJ databases">
        <title>Genomic Encyclopedia of Archaeal and Bacterial Type Strains, Phase II (KMG-II): from individual species to whole genera.</title>
        <authorList>
            <person name="Goeker M."/>
        </authorList>
    </citation>
    <scope>NUCLEOTIDE SEQUENCE [LARGE SCALE GENOMIC DNA]</scope>
    <source>
        <strain evidence="6 7">DSM 29467</strain>
    </source>
</reference>
<dbReference type="Pfam" id="PF01507">
    <property type="entry name" value="PAPS_reduct"/>
    <property type="match status" value="1"/>
</dbReference>
<dbReference type="GO" id="GO:0070814">
    <property type="term" value="P:hydrogen sulfide biosynthetic process"/>
    <property type="evidence" value="ECO:0007669"/>
    <property type="project" value="UniProtKB-UniRule"/>
</dbReference>
<dbReference type="EMBL" id="SOBH01000001">
    <property type="protein sequence ID" value="TDT77536.1"/>
    <property type="molecule type" value="Genomic_DNA"/>
</dbReference>
<feature type="domain" description="Phosphoadenosine phosphosulphate reductase" evidence="5">
    <location>
        <begin position="35"/>
        <end position="202"/>
    </location>
</feature>
<evidence type="ECO:0000256" key="1">
    <source>
        <dbReference type="ARBA" id="ARBA00009732"/>
    </source>
</evidence>
<dbReference type="InterPro" id="IPR004511">
    <property type="entry name" value="PAPS/APS_Rdtase"/>
</dbReference>
<dbReference type="GO" id="GO:0043866">
    <property type="term" value="F:adenylyl-sulfate reductase (thioredoxin) activity"/>
    <property type="evidence" value="ECO:0007669"/>
    <property type="project" value="UniProtKB-EC"/>
</dbReference>
<feature type="binding site" evidence="4">
    <location>
        <position position="117"/>
    </location>
    <ligand>
        <name>[4Fe-4S] cluster</name>
        <dbReference type="ChEBI" id="CHEBI:49883"/>
    </ligand>
</feature>
<proteinExistence type="inferred from homology"/>
<dbReference type="PANTHER" id="PTHR46509:SF1">
    <property type="entry name" value="PHOSPHOADENOSINE PHOSPHOSULFATE REDUCTASE"/>
    <property type="match status" value="1"/>
</dbReference>
<dbReference type="Proteomes" id="UP000294563">
    <property type="component" value="Unassembled WGS sequence"/>
</dbReference>
<name>A0A4R7LRB7_9RHOB</name>
<organism evidence="6 7">
    <name type="scientific">Litoreibacter halocynthiae</name>
    <dbReference type="NCBI Taxonomy" id="1242689"/>
    <lineage>
        <taxon>Bacteria</taxon>
        <taxon>Pseudomonadati</taxon>
        <taxon>Pseudomonadota</taxon>
        <taxon>Alphaproteobacteria</taxon>
        <taxon>Rhodobacterales</taxon>
        <taxon>Roseobacteraceae</taxon>
        <taxon>Litoreibacter</taxon>
    </lineage>
</organism>
<dbReference type="AlphaFoldDB" id="A0A4R7LRB7"/>
<keyword evidence="4" id="KW-0963">Cytoplasm</keyword>
<dbReference type="GO" id="GO:0051539">
    <property type="term" value="F:4 iron, 4 sulfur cluster binding"/>
    <property type="evidence" value="ECO:0007669"/>
    <property type="project" value="UniProtKB-UniRule"/>
</dbReference>
<sequence length="239" mass="26653">MPLKELAERRNILHRKSGAETILKHVLDDVQIGRVAMVSSFGAESVVLLHMVSQIAPDTPILFLDTEMLFPETLTYQREVAYILGLTDVRVIRPSRAKLLESDVDSILHTIDPDACCSLRKTQPLEEALAEFDGWITGRKRAHGGARAQLPLYEKQDRKIKVNPLASWDTAQIANYLDKHDLPRHPLVARGFTSIGCTPCTTKVAAGEDPRAGRWRGMEKSECGIHIVDGKVIRRENAA</sequence>
<dbReference type="NCBIfam" id="NF002537">
    <property type="entry name" value="PRK02090.1"/>
    <property type="match status" value="1"/>
</dbReference>
<evidence type="ECO:0000313" key="6">
    <source>
        <dbReference type="EMBL" id="TDT77536.1"/>
    </source>
</evidence>
<comment type="function">
    <text evidence="4">Catalyzes the formation of sulfite from adenosine 5'-phosphosulfate (APS) using thioredoxin as an electron donor.</text>
</comment>
<keyword evidence="4" id="KW-0408">Iron</keyword>
<dbReference type="InterPro" id="IPR014729">
    <property type="entry name" value="Rossmann-like_a/b/a_fold"/>
</dbReference>
<comment type="similarity">
    <text evidence="1 4">Belongs to the PAPS reductase family. CysH subfamily.</text>
</comment>
<gene>
    <name evidence="4" type="primary">cysH</name>
    <name evidence="6" type="ORF">BDE40_0824</name>
</gene>
<comment type="catalytic activity">
    <reaction evidence="4">
        <text>[thioredoxin]-disulfide + sulfite + AMP + 2 H(+) = adenosine 5'-phosphosulfate + [thioredoxin]-dithiol</text>
        <dbReference type="Rhea" id="RHEA:21976"/>
        <dbReference type="Rhea" id="RHEA-COMP:10698"/>
        <dbReference type="Rhea" id="RHEA-COMP:10700"/>
        <dbReference type="ChEBI" id="CHEBI:15378"/>
        <dbReference type="ChEBI" id="CHEBI:17359"/>
        <dbReference type="ChEBI" id="CHEBI:29950"/>
        <dbReference type="ChEBI" id="CHEBI:50058"/>
        <dbReference type="ChEBI" id="CHEBI:58243"/>
        <dbReference type="ChEBI" id="CHEBI:456215"/>
        <dbReference type="EC" id="1.8.4.10"/>
    </reaction>
</comment>